<dbReference type="Proteomes" id="UP001386955">
    <property type="component" value="Unassembled WGS sequence"/>
</dbReference>
<comment type="caution">
    <text evidence="3">The sequence shown here is derived from an EMBL/GenBank/DDBJ whole genome shotgun (WGS) entry which is preliminary data.</text>
</comment>
<sequence length="185" mass="20937">MWKRMVRGKLKKGKRKETKRKGKGNGVGRIGNDVTYWGDTPSTPCAFQRSFFSSFYILYKSLTPSGIFLISLSHHLLFFIPHFVFSSFIALLIKPLTHQLQNQFLGKPYIFRLLGNSIGDTSFKERGQTCHGNSRQRDNKVRAPVSAMRRAKDSLAVPPHYTVLSISSSSFSQPLLFIIALSLKP</sequence>
<dbReference type="AlphaFoldDB" id="A0AAN9XSZ8"/>
<gene>
    <name evidence="3" type="ORF">VNO78_08426</name>
</gene>
<accession>A0AAN9XSZ8</accession>
<evidence type="ECO:0008006" key="5">
    <source>
        <dbReference type="Google" id="ProtNLM"/>
    </source>
</evidence>
<keyword evidence="4" id="KW-1185">Reference proteome</keyword>
<evidence type="ECO:0000313" key="3">
    <source>
        <dbReference type="EMBL" id="KAK7406793.1"/>
    </source>
</evidence>
<feature type="region of interest" description="Disordered" evidence="1">
    <location>
        <begin position="1"/>
        <end position="26"/>
    </location>
</feature>
<keyword evidence="2" id="KW-0472">Membrane</keyword>
<reference evidence="3 4" key="1">
    <citation type="submission" date="2024-01" db="EMBL/GenBank/DDBJ databases">
        <title>The genomes of 5 underutilized Papilionoideae crops provide insights into root nodulation and disease resistanc.</title>
        <authorList>
            <person name="Jiang F."/>
        </authorList>
    </citation>
    <scope>NUCLEOTIDE SEQUENCE [LARGE SCALE GENOMIC DNA]</scope>
    <source>
        <strain evidence="3">DUOXIRENSHENG_FW03</strain>
        <tissue evidence="3">Leaves</tissue>
    </source>
</reference>
<dbReference type="EMBL" id="JAYMYS010000002">
    <property type="protein sequence ID" value="KAK7406793.1"/>
    <property type="molecule type" value="Genomic_DNA"/>
</dbReference>
<feature type="transmembrane region" description="Helical" evidence="2">
    <location>
        <begin position="67"/>
        <end position="93"/>
    </location>
</feature>
<evidence type="ECO:0000313" key="4">
    <source>
        <dbReference type="Proteomes" id="UP001386955"/>
    </source>
</evidence>
<name>A0AAN9XSZ8_PSOTE</name>
<keyword evidence="2" id="KW-0812">Transmembrane</keyword>
<proteinExistence type="predicted"/>
<evidence type="ECO:0000256" key="1">
    <source>
        <dbReference type="SAM" id="MobiDB-lite"/>
    </source>
</evidence>
<keyword evidence="2" id="KW-1133">Transmembrane helix</keyword>
<protein>
    <recommendedName>
        <fullName evidence="5">Transmembrane protein</fullName>
    </recommendedName>
</protein>
<evidence type="ECO:0000256" key="2">
    <source>
        <dbReference type="SAM" id="Phobius"/>
    </source>
</evidence>
<feature type="compositionally biased region" description="Basic residues" evidence="1">
    <location>
        <begin position="1"/>
        <end position="23"/>
    </location>
</feature>
<organism evidence="3 4">
    <name type="scientific">Psophocarpus tetragonolobus</name>
    <name type="common">Winged bean</name>
    <name type="synonym">Dolichos tetragonolobus</name>
    <dbReference type="NCBI Taxonomy" id="3891"/>
    <lineage>
        <taxon>Eukaryota</taxon>
        <taxon>Viridiplantae</taxon>
        <taxon>Streptophyta</taxon>
        <taxon>Embryophyta</taxon>
        <taxon>Tracheophyta</taxon>
        <taxon>Spermatophyta</taxon>
        <taxon>Magnoliopsida</taxon>
        <taxon>eudicotyledons</taxon>
        <taxon>Gunneridae</taxon>
        <taxon>Pentapetalae</taxon>
        <taxon>rosids</taxon>
        <taxon>fabids</taxon>
        <taxon>Fabales</taxon>
        <taxon>Fabaceae</taxon>
        <taxon>Papilionoideae</taxon>
        <taxon>50 kb inversion clade</taxon>
        <taxon>NPAAA clade</taxon>
        <taxon>indigoferoid/millettioid clade</taxon>
        <taxon>Phaseoleae</taxon>
        <taxon>Psophocarpus</taxon>
    </lineage>
</organism>